<gene>
    <name evidence="1" type="ORF">SAE02_16050</name>
</gene>
<dbReference type="RefSeq" id="WP_044427181.1">
    <property type="nucleotide sequence ID" value="NZ_BJYZ01000006.1"/>
</dbReference>
<name>A0A512DLV9_9PROT</name>
<reference evidence="1 2" key="1">
    <citation type="submission" date="2019-07" db="EMBL/GenBank/DDBJ databases">
        <title>Whole genome shotgun sequence of Skermanella aerolata NBRC 106429.</title>
        <authorList>
            <person name="Hosoyama A."/>
            <person name="Uohara A."/>
            <person name="Ohji S."/>
            <person name="Ichikawa N."/>
        </authorList>
    </citation>
    <scope>NUCLEOTIDE SEQUENCE [LARGE SCALE GENOMIC DNA]</scope>
    <source>
        <strain evidence="1 2">NBRC 106429</strain>
    </source>
</reference>
<dbReference type="EMBL" id="BJYZ01000006">
    <property type="protein sequence ID" value="GEO37457.1"/>
    <property type="molecule type" value="Genomic_DNA"/>
</dbReference>
<keyword evidence="2" id="KW-1185">Reference proteome</keyword>
<comment type="caution">
    <text evidence="1">The sequence shown here is derived from an EMBL/GenBank/DDBJ whole genome shotgun (WGS) entry which is preliminary data.</text>
</comment>
<evidence type="ECO:0000313" key="2">
    <source>
        <dbReference type="Proteomes" id="UP000321523"/>
    </source>
</evidence>
<dbReference type="OrthoDB" id="9857532at2"/>
<accession>A0A512DLV9</accession>
<dbReference type="Proteomes" id="UP000321523">
    <property type="component" value="Unassembled WGS sequence"/>
</dbReference>
<protein>
    <submittedName>
        <fullName evidence="1">Uncharacterized protein</fullName>
    </submittedName>
</protein>
<evidence type="ECO:0000313" key="1">
    <source>
        <dbReference type="EMBL" id="GEO37457.1"/>
    </source>
</evidence>
<dbReference type="AlphaFoldDB" id="A0A512DLV9"/>
<organism evidence="1 2">
    <name type="scientific">Skermanella aerolata</name>
    <dbReference type="NCBI Taxonomy" id="393310"/>
    <lineage>
        <taxon>Bacteria</taxon>
        <taxon>Pseudomonadati</taxon>
        <taxon>Pseudomonadota</taxon>
        <taxon>Alphaproteobacteria</taxon>
        <taxon>Rhodospirillales</taxon>
        <taxon>Azospirillaceae</taxon>
        <taxon>Skermanella</taxon>
    </lineage>
</organism>
<proteinExistence type="predicted"/>
<sequence>MPMNAGKRRTAVAACLMGLGVAAGTAAYFVSLQMTAPRTVPITLAACRGNGEARVEIPLQALEHGTSAVPISFGPIDLPGAGGAIRLHFHTSLSSGNDESDDAEVMRSGDMVHLPLTFGRDRVLPERIDLKCLEGKLTGIRYRHEGGGRMFRVVEEPREVAE</sequence>